<organism evidence="2 3">
    <name type="scientific">Fusarium kuroshium</name>
    <dbReference type="NCBI Taxonomy" id="2010991"/>
    <lineage>
        <taxon>Eukaryota</taxon>
        <taxon>Fungi</taxon>
        <taxon>Dikarya</taxon>
        <taxon>Ascomycota</taxon>
        <taxon>Pezizomycotina</taxon>
        <taxon>Sordariomycetes</taxon>
        <taxon>Hypocreomycetidae</taxon>
        <taxon>Hypocreales</taxon>
        <taxon>Nectriaceae</taxon>
        <taxon>Fusarium</taxon>
        <taxon>Fusarium solani species complex</taxon>
    </lineage>
</organism>
<comment type="caution">
    <text evidence="2">The sequence shown here is derived from an EMBL/GenBank/DDBJ whole genome shotgun (WGS) entry which is preliminary data.</text>
</comment>
<keyword evidence="1" id="KW-0472">Membrane</keyword>
<evidence type="ECO:0000256" key="1">
    <source>
        <dbReference type="SAM" id="Phobius"/>
    </source>
</evidence>
<evidence type="ECO:0008006" key="4">
    <source>
        <dbReference type="Google" id="ProtNLM"/>
    </source>
</evidence>
<gene>
    <name evidence="2" type="ORF">CDV36_003684</name>
</gene>
<dbReference type="Gene3D" id="3.40.605.10">
    <property type="entry name" value="Aldehyde Dehydrogenase, Chain A, domain 1"/>
    <property type="match status" value="1"/>
</dbReference>
<dbReference type="AlphaFoldDB" id="A0A3M2SGF0"/>
<dbReference type="STRING" id="2010991.A0A3M2SGF0"/>
<dbReference type="InterPro" id="IPR016161">
    <property type="entry name" value="Ald_DH/histidinol_DH"/>
</dbReference>
<dbReference type="Proteomes" id="UP000277212">
    <property type="component" value="Unassembled WGS sequence"/>
</dbReference>
<dbReference type="OrthoDB" id="5065825at2759"/>
<protein>
    <recommendedName>
        <fullName evidence="4">Aldehyde dehydrogenase domain-containing protein</fullName>
    </recommendedName>
</protein>
<dbReference type="InterPro" id="IPR016162">
    <property type="entry name" value="Ald_DH_N"/>
</dbReference>
<reference evidence="2 3" key="1">
    <citation type="submission" date="2017-06" db="EMBL/GenBank/DDBJ databases">
        <title>Comparative genomic analysis of Ambrosia Fusariam Clade fungi.</title>
        <authorList>
            <person name="Stajich J.E."/>
            <person name="Carrillo J."/>
            <person name="Kijimoto T."/>
            <person name="Eskalen A."/>
            <person name="O'Donnell K."/>
            <person name="Kasson M."/>
        </authorList>
    </citation>
    <scope>NUCLEOTIDE SEQUENCE [LARGE SCALE GENOMIC DNA]</scope>
    <source>
        <strain evidence="2">UCR3666</strain>
    </source>
</reference>
<accession>A0A3M2SGF0</accession>
<name>A0A3M2SGF0_9HYPO</name>
<dbReference type="EMBL" id="NKUJ01000044">
    <property type="protein sequence ID" value="RMJ16634.1"/>
    <property type="molecule type" value="Genomic_DNA"/>
</dbReference>
<evidence type="ECO:0000313" key="2">
    <source>
        <dbReference type="EMBL" id="RMJ16634.1"/>
    </source>
</evidence>
<dbReference type="GO" id="GO:0016491">
    <property type="term" value="F:oxidoreductase activity"/>
    <property type="evidence" value="ECO:0007669"/>
    <property type="project" value="InterPro"/>
</dbReference>
<keyword evidence="1" id="KW-1133">Transmembrane helix</keyword>
<proteinExistence type="predicted"/>
<dbReference type="SUPFAM" id="SSF53720">
    <property type="entry name" value="ALDH-like"/>
    <property type="match status" value="1"/>
</dbReference>
<keyword evidence="1" id="KW-0812">Transmembrane</keyword>
<sequence>MTITITDAVATARLSWQSNYTLGDPRWSLKQLHRLHQLIIDHRDEIIHSISTPASAQYHETELARLVFDISQHAASASKPPASQETDIPLLGKFTITSRPAGVSVIVCGEGDPLRWMLGPLAASIAAGNTTVLATTVTHHDPFIALLSREWVNYLDRDSSLFVSSCDCSQLDVELVDKVTICDNSSEPYQPILSSPKAQFFHTSSPDLNIGLITEGKKSWPRIAKEIKATSNLVVPQSDRLHAIFVREEDAKLLQKAIGHGQPTKVLDTLKQKEPNFQLDLHFITARDKGTLLVVLTGSLEGAIDAMVGISTPIAQLAILGPEASKVHDFAKRWVPARVISVDSICPVALPEVRGAQHPGANSPFFSPLLFSSPTYYSFEKSPGLPNDILAIRASYKGTIKPLEPEPRGERIGFFTQVEYLVKGMGATVGLLTIAGLYFGLRKFR</sequence>
<evidence type="ECO:0000313" key="3">
    <source>
        <dbReference type="Proteomes" id="UP000277212"/>
    </source>
</evidence>
<keyword evidence="3" id="KW-1185">Reference proteome</keyword>
<feature type="transmembrane region" description="Helical" evidence="1">
    <location>
        <begin position="420"/>
        <end position="441"/>
    </location>
</feature>